<keyword evidence="8 12" id="KW-0798">TonB box</keyword>
<dbReference type="Proteomes" id="UP000228987">
    <property type="component" value="Unassembled WGS sequence"/>
</dbReference>
<keyword evidence="13" id="KW-0732">Signal</keyword>
<evidence type="ECO:0000256" key="12">
    <source>
        <dbReference type="RuleBase" id="RU003357"/>
    </source>
</evidence>
<dbReference type="PROSITE" id="PS52016">
    <property type="entry name" value="TONB_DEPENDENT_REC_3"/>
    <property type="match status" value="1"/>
</dbReference>
<evidence type="ECO:0000256" key="5">
    <source>
        <dbReference type="ARBA" id="ARBA00022692"/>
    </source>
</evidence>
<evidence type="ECO:0000256" key="10">
    <source>
        <dbReference type="ARBA" id="ARBA00023237"/>
    </source>
</evidence>
<dbReference type="InterPro" id="IPR036942">
    <property type="entry name" value="Beta-barrel_TonB_sf"/>
</dbReference>
<evidence type="ECO:0000256" key="7">
    <source>
        <dbReference type="ARBA" id="ARBA00023065"/>
    </source>
</evidence>
<evidence type="ECO:0000256" key="13">
    <source>
        <dbReference type="SAM" id="SignalP"/>
    </source>
</evidence>
<dbReference type="AlphaFoldDB" id="A0A2A5CB23"/>
<accession>A0A2A5CB23</accession>
<evidence type="ECO:0000259" key="15">
    <source>
        <dbReference type="Pfam" id="PF07715"/>
    </source>
</evidence>
<dbReference type="InterPro" id="IPR000531">
    <property type="entry name" value="Beta-barrel_TonB"/>
</dbReference>
<keyword evidence="3 11" id="KW-1134">Transmembrane beta strand</keyword>
<comment type="similarity">
    <text evidence="11 12">Belongs to the TonB-dependent receptor family.</text>
</comment>
<evidence type="ECO:0000256" key="6">
    <source>
        <dbReference type="ARBA" id="ARBA00023004"/>
    </source>
</evidence>
<evidence type="ECO:0000313" key="16">
    <source>
        <dbReference type="EMBL" id="PCJ41084.1"/>
    </source>
</evidence>
<evidence type="ECO:0000256" key="2">
    <source>
        <dbReference type="ARBA" id="ARBA00022448"/>
    </source>
</evidence>
<feature type="domain" description="TonB-dependent receptor-like beta-barrel" evidence="14">
    <location>
        <begin position="295"/>
        <end position="750"/>
    </location>
</feature>
<evidence type="ECO:0000256" key="9">
    <source>
        <dbReference type="ARBA" id="ARBA00023136"/>
    </source>
</evidence>
<feature type="signal peptide" evidence="13">
    <location>
        <begin position="1"/>
        <end position="25"/>
    </location>
</feature>
<evidence type="ECO:0000313" key="17">
    <source>
        <dbReference type="Proteomes" id="UP000228987"/>
    </source>
</evidence>
<reference evidence="17" key="1">
    <citation type="submission" date="2017-08" db="EMBL/GenBank/DDBJ databases">
        <title>A dynamic microbial community with high functional redundancy inhabits the cold, oxic subseafloor aquifer.</title>
        <authorList>
            <person name="Tully B.J."/>
            <person name="Wheat C.G."/>
            <person name="Glazer B.T."/>
            <person name="Huber J.A."/>
        </authorList>
    </citation>
    <scope>NUCLEOTIDE SEQUENCE [LARGE SCALE GENOMIC DNA]</scope>
</reference>
<dbReference type="PANTHER" id="PTHR32552:SF81">
    <property type="entry name" value="TONB-DEPENDENT OUTER MEMBRANE RECEPTOR"/>
    <property type="match status" value="1"/>
</dbReference>
<evidence type="ECO:0000256" key="11">
    <source>
        <dbReference type="PROSITE-ProRule" id="PRU01360"/>
    </source>
</evidence>
<dbReference type="InterPro" id="IPR012910">
    <property type="entry name" value="Plug_dom"/>
</dbReference>
<dbReference type="SUPFAM" id="SSF56935">
    <property type="entry name" value="Porins"/>
    <property type="match status" value="1"/>
</dbReference>
<dbReference type="InterPro" id="IPR039426">
    <property type="entry name" value="TonB-dep_rcpt-like"/>
</dbReference>
<evidence type="ECO:0000256" key="8">
    <source>
        <dbReference type="ARBA" id="ARBA00023077"/>
    </source>
</evidence>
<evidence type="ECO:0000256" key="3">
    <source>
        <dbReference type="ARBA" id="ARBA00022452"/>
    </source>
</evidence>
<feature type="chain" id="PRO_5012652994" description="TonB-dependent receptor" evidence="13">
    <location>
        <begin position="26"/>
        <end position="817"/>
    </location>
</feature>
<comment type="subcellular location">
    <subcellularLocation>
        <location evidence="1 11">Cell outer membrane</location>
        <topology evidence="1 11">Multi-pass membrane protein</topology>
    </subcellularLocation>
</comment>
<evidence type="ECO:0000256" key="1">
    <source>
        <dbReference type="ARBA" id="ARBA00004571"/>
    </source>
</evidence>
<dbReference type="Gene3D" id="2.40.170.20">
    <property type="entry name" value="TonB-dependent receptor, beta-barrel domain"/>
    <property type="match status" value="1"/>
</dbReference>
<proteinExistence type="inferred from homology"/>
<keyword evidence="7" id="KW-0406">Ion transport</keyword>
<dbReference type="Pfam" id="PF00593">
    <property type="entry name" value="TonB_dep_Rec_b-barrel"/>
    <property type="match status" value="1"/>
</dbReference>
<name>A0A2A5CB23_9GAMM</name>
<keyword evidence="9 11" id="KW-0472">Membrane</keyword>
<keyword evidence="4" id="KW-0410">Iron transport</keyword>
<dbReference type="EMBL" id="NVWI01000006">
    <property type="protein sequence ID" value="PCJ41084.1"/>
    <property type="molecule type" value="Genomic_DNA"/>
</dbReference>
<organism evidence="16 17">
    <name type="scientific">SAR86 cluster bacterium</name>
    <dbReference type="NCBI Taxonomy" id="2030880"/>
    <lineage>
        <taxon>Bacteria</taxon>
        <taxon>Pseudomonadati</taxon>
        <taxon>Pseudomonadota</taxon>
        <taxon>Gammaproteobacteria</taxon>
        <taxon>SAR86 cluster</taxon>
    </lineage>
</organism>
<dbReference type="GO" id="GO:0009279">
    <property type="term" value="C:cell outer membrane"/>
    <property type="evidence" value="ECO:0007669"/>
    <property type="project" value="UniProtKB-SubCell"/>
</dbReference>
<keyword evidence="6" id="KW-0408">Iron</keyword>
<protein>
    <recommendedName>
        <fullName evidence="18">TonB-dependent receptor</fullName>
    </recommendedName>
</protein>
<comment type="caution">
    <text evidence="16">The sequence shown here is derived from an EMBL/GenBank/DDBJ whole genome shotgun (WGS) entry which is preliminary data.</text>
</comment>
<evidence type="ECO:0008006" key="18">
    <source>
        <dbReference type="Google" id="ProtNLM"/>
    </source>
</evidence>
<evidence type="ECO:0000259" key="14">
    <source>
        <dbReference type="Pfam" id="PF00593"/>
    </source>
</evidence>
<sequence>MKTNKRFYLLGIAGLMSLNAGPVAAQRSAPALEEIVVTAQRREENLQSTPVSVASFSSDRLRDMSATSIADMAAFVPNLSLGNATGRAADKAAISIRGINEALGSIGTSPAVGIYIDDVYYGQPQIQFLRLIDVERVEILRGPQGTLFGRNSLGGAIRYITAKPEFDDVSGYVSTTMGDYSRMDVSGAVNIPFSDTVALRLKAATLSSEGYVDRLADNQSLGAENTQYASAQLRWQPSDRLDVNLGVDYTLRDTDTGPQKLIDYFNFNGGFAPTGGDGGPPAFTGGAASSRAWNSVWGGTYREYNAEIPNSLYQVAGTGSMPRLRSESTGVTLNISYDINDSVNLRSITGYRTVDDYRHNELDDSSVAIAIFDDTTEEGVDFWSQEFQFSGSTERLNWTAGVYYSQENPYLQGIDGRDPRAGFAYGAINTNDTGNMEITHSGIFAQGTFDITEKLAFTLGLRYAEDEKDYRVSQVATWDAALAAEAIALGLAPLAPPASFGCDVVTLGTCVSIPQVRATNTQSSFTPRIALEYQWNDDLMTYAAVSEGFKTGGPNDTAEDIGISFPAEEVTSYEIGVRSEMMDGRLRANATYFFTDNTDKQITVAPTVAAPGSAGFVSPCFGRCIFSAGDAEIQGIEIDVAFAATERLQLHGNLGTIDAKWVRVVPGGPARLGSTMAYAPELSYNVGGVYHLPMASGANLSFLLDYSFKDEQESSQQDSTTLTIPSYDLLTLRLKYEDPDGRWEASVFCTNCADEEYITGGNAWGGSTDNTVFNYKPANHPGFLGGNTSPNFIVVPEVSYVLVGAPRMMGVDFRYNF</sequence>
<evidence type="ECO:0000256" key="4">
    <source>
        <dbReference type="ARBA" id="ARBA00022496"/>
    </source>
</evidence>
<keyword evidence="2 11" id="KW-0813">Transport</keyword>
<dbReference type="GO" id="GO:0006826">
    <property type="term" value="P:iron ion transport"/>
    <property type="evidence" value="ECO:0007669"/>
    <property type="project" value="UniProtKB-KW"/>
</dbReference>
<dbReference type="PANTHER" id="PTHR32552">
    <property type="entry name" value="FERRICHROME IRON RECEPTOR-RELATED"/>
    <property type="match status" value="1"/>
</dbReference>
<feature type="domain" description="TonB-dependent receptor plug" evidence="15">
    <location>
        <begin position="46"/>
        <end position="156"/>
    </location>
</feature>
<dbReference type="Pfam" id="PF07715">
    <property type="entry name" value="Plug"/>
    <property type="match status" value="1"/>
</dbReference>
<keyword evidence="5 11" id="KW-0812">Transmembrane</keyword>
<keyword evidence="10 11" id="KW-0998">Cell outer membrane</keyword>
<gene>
    <name evidence="16" type="ORF">COA71_08530</name>
</gene>